<evidence type="ECO:0000256" key="4">
    <source>
        <dbReference type="ARBA" id="ARBA00022801"/>
    </source>
</evidence>
<dbReference type="SUPFAM" id="SSF51445">
    <property type="entry name" value="(Trans)glycosidases"/>
    <property type="match status" value="1"/>
</dbReference>
<dbReference type="CDD" id="cd22842">
    <property type="entry name" value="Gal_Rha_Lectin_BGal"/>
    <property type="match status" value="1"/>
</dbReference>
<dbReference type="Gene3D" id="3.20.20.80">
    <property type="entry name" value="Glycosidases"/>
    <property type="match status" value="1"/>
</dbReference>
<evidence type="ECO:0000259" key="6">
    <source>
        <dbReference type="PROSITE" id="PS50228"/>
    </source>
</evidence>
<dbReference type="GO" id="GO:0005975">
    <property type="term" value="P:carbohydrate metabolic process"/>
    <property type="evidence" value="ECO:0007669"/>
    <property type="project" value="InterPro"/>
</dbReference>
<sequence length="431" mass="47386">MQINTCNGFYCDDFKPNNPKSPKMWTENWTGWFSGWGDKQPHRTAEDLAFSVARFFQTGGVFTNYYTYHGGTNFGRTSGGPYIATTYDYDAPLDEYANNATGERVCFLSNLNTTQDANIDLQKDGKYFVPAWSVSIPEGCNKEIHNTAKVNTQSTVMVKKPEGTENQSAQLSWQWAAEHIKDSLTGRGKFTAPKLLEQKGTTVDVSDYLWYMTRVDIEDKFSWTNATLRVNTTGHNYGARFDLAPTGIVGGPVQLIGKANASMDLSSNQWSYKVGLNGEALQMYNEKSSRKTRWSSEGIPISRPMTWYKTTFKAPLGADHVVVYMKGMGKGHAWTITVGSTCGNTYEGNTLELSCQSGRTISQIQFTSFGDPQGTCGSFKKGSCEAANTLSIVQKACVGKDVCTINVSEATFGSNNCGSSSIKRLAVQAAC</sequence>
<keyword evidence="8" id="KW-1185">Reference proteome</keyword>
<gene>
    <name evidence="7" type="ORF">RJ639_011760</name>
</gene>
<dbReference type="PRINTS" id="PR00742">
    <property type="entry name" value="GLHYDRLASE35"/>
</dbReference>
<dbReference type="EC" id="3.2.1.23" evidence="3"/>
<dbReference type="GO" id="GO:0030246">
    <property type="term" value="F:carbohydrate binding"/>
    <property type="evidence" value="ECO:0007669"/>
    <property type="project" value="InterPro"/>
</dbReference>
<dbReference type="Gene3D" id="2.60.120.740">
    <property type="match status" value="1"/>
</dbReference>
<dbReference type="InterPro" id="IPR000922">
    <property type="entry name" value="Lectin_gal-bd_dom"/>
</dbReference>
<protein>
    <recommendedName>
        <fullName evidence="3">beta-galactosidase</fullName>
        <ecNumber evidence="3">3.2.1.23</ecNumber>
    </recommendedName>
</protein>
<dbReference type="PROSITE" id="PS50228">
    <property type="entry name" value="SUEL_LECTIN"/>
    <property type="match status" value="1"/>
</dbReference>
<evidence type="ECO:0000256" key="1">
    <source>
        <dbReference type="ARBA" id="ARBA00001412"/>
    </source>
</evidence>
<feature type="domain" description="SUEL-type lectin" evidence="6">
    <location>
        <begin position="345"/>
        <end position="431"/>
    </location>
</feature>
<keyword evidence="4" id="KW-0378">Hydrolase</keyword>
<proteinExistence type="inferred from homology"/>
<comment type="catalytic activity">
    <reaction evidence="1">
        <text>Hydrolysis of terminal non-reducing beta-D-galactose residues in beta-D-galactosides.</text>
        <dbReference type="EC" id="3.2.1.23"/>
    </reaction>
</comment>
<reference evidence="7" key="1">
    <citation type="submission" date="2022-12" db="EMBL/GenBank/DDBJ databases">
        <title>Draft genome assemblies for two species of Escallonia (Escalloniales).</title>
        <authorList>
            <person name="Chanderbali A."/>
            <person name="Dervinis C."/>
            <person name="Anghel I."/>
            <person name="Soltis D."/>
            <person name="Soltis P."/>
            <person name="Zapata F."/>
        </authorList>
    </citation>
    <scope>NUCLEOTIDE SEQUENCE</scope>
    <source>
        <strain evidence="7">UCBG64.0493</strain>
        <tissue evidence="7">Leaf</tissue>
    </source>
</reference>
<name>A0AA89AUB6_9ASTE</name>
<dbReference type="Proteomes" id="UP001188597">
    <property type="component" value="Unassembled WGS sequence"/>
</dbReference>
<dbReference type="PANTHER" id="PTHR23421">
    <property type="entry name" value="BETA-GALACTOSIDASE RELATED"/>
    <property type="match status" value="1"/>
</dbReference>
<dbReference type="Pfam" id="PF02140">
    <property type="entry name" value="SUEL_Lectin"/>
    <property type="match status" value="1"/>
</dbReference>
<dbReference type="AlphaFoldDB" id="A0AA89AUB6"/>
<dbReference type="InterPro" id="IPR043159">
    <property type="entry name" value="Lectin_gal-bd_sf"/>
</dbReference>
<dbReference type="InterPro" id="IPR048913">
    <property type="entry name" value="BetaGal_gal-bd"/>
</dbReference>
<dbReference type="InterPro" id="IPR017853">
    <property type="entry name" value="GH"/>
</dbReference>
<dbReference type="EMBL" id="JAVXUP010001398">
    <property type="protein sequence ID" value="KAK3012136.1"/>
    <property type="molecule type" value="Genomic_DNA"/>
</dbReference>
<dbReference type="GO" id="GO:0004565">
    <property type="term" value="F:beta-galactosidase activity"/>
    <property type="evidence" value="ECO:0007669"/>
    <property type="project" value="UniProtKB-EC"/>
</dbReference>
<dbReference type="InterPro" id="IPR008979">
    <property type="entry name" value="Galactose-bd-like_sf"/>
</dbReference>
<comment type="similarity">
    <text evidence="2">Belongs to the glycosyl hydrolase 35 family.</text>
</comment>
<dbReference type="Pfam" id="PF21467">
    <property type="entry name" value="BetaGal_gal-bd"/>
    <property type="match status" value="1"/>
</dbReference>
<organism evidence="7 8">
    <name type="scientific">Escallonia herrerae</name>
    <dbReference type="NCBI Taxonomy" id="1293975"/>
    <lineage>
        <taxon>Eukaryota</taxon>
        <taxon>Viridiplantae</taxon>
        <taxon>Streptophyta</taxon>
        <taxon>Embryophyta</taxon>
        <taxon>Tracheophyta</taxon>
        <taxon>Spermatophyta</taxon>
        <taxon>Magnoliopsida</taxon>
        <taxon>eudicotyledons</taxon>
        <taxon>Gunneridae</taxon>
        <taxon>Pentapetalae</taxon>
        <taxon>asterids</taxon>
        <taxon>campanulids</taxon>
        <taxon>Escalloniales</taxon>
        <taxon>Escalloniaceae</taxon>
        <taxon>Escallonia</taxon>
    </lineage>
</organism>
<evidence type="ECO:0000256" key="3">
    <source>
        <dbReference type="ARBA" id="ARBA00012756"/>
    </source>
</evidence>
<evidence type="ECO:0000256" key="2">
    <source>
        <dbReference type="ARBA" id="ARBA00009809"/>
    </source>
</evidence>
<evidence type="ECO:0000313" key="7">
    <source>
        <dbReference type="EMBL" id="KAK3012136.1"/>
    </source>
</evidence>
<dbReference type="InterPro" id="IPR001944">
    <property type="entry name" value="Glycoside_Hdrlase_35"/>
</dbReference>
<dbReference type="Pfam" id="PF01301">
    <property type="entry name" value="Glyco_hydro_35"/>
    <property type="match status" value="1"/>
</dbReference>
<evidence type="ECO:0000256" key="5">
    <source>
        <dbReference type="ARBA" id="ARBA00023295"/>
    </source>
</evidence>
<comment type="caution">
    <text evidence="7">The sequence shown here is derived from an EMBL/GenBank/DDBJ whole genome shotgun (WGS) entry which is preliminary data.</text>
</comment>
<dbReference type="SUPFAM" id="SSF49785">
    <property type="entry name" value="Galactose-binding domain-like"/>
    <property type="match status" value="1"/>
</dbReference>
<keyword evidence="5" id="KW-0326">Glycosidase</keyword>
<dbReference type="InterPro" id="IPR031330">
    <property type="entry name" value="Gly_Hdrlase_35_cat"/>
</dbReference>
<evidence type="ECO:0000313" key="8">
    <source>
        <dbReference type="Proteomes" id="UP001188597"/>
    </source>
</evidence>
<accession>A0AA89AUB6</accession>